<gene>
    <name evidence="1" type="ORF">COLO4_36808</name>
</gene>
<accession>A0A1R3G576</accession>
<keyword evidence="2" id="KW-1185">Reference proteome</keyword>
<dbReference type="Proteomes" id="UP000187203">
    <property type="component" value="Unassembled WGS sequence"/>
</dbReference>
<name>A0A1R3G576_9ROSI</name>
<proteinExistence type="predicted"/>
<protein>
    <submittedName>
        <fullName evidence="1">Protein usf-like protein</fullName>
    </submittedName>
</protein>
<organism evidence="1 2">
    <name type="scientific">Corchorus olitorius</name>
    <dbReference type="NCBI Taxonomy" id="93759"/>
    <lineage>
        <taxon>Eukaryota</taxon>
        <taxon>Viridiplantae</taxon>
        <taxon>Streptophyta</taxon>
        <taxon>Embryophyta</taxon>
        <taxon>Tracheophyta</taxon>
        <taxon>Spermatophyta</taxon>
        <taxon>Magnoliopsida</taxon>
        <taxon>eudicotyledons</taxon>
        <taxon>Gunneridae</taxon>
        <taxon>Pentapetalae</taxon>
        <taxon>rosids</taxon>
        <taxon>malvids</taxon>
        <taxon>Malvales</taxon>
        <taxon>Malvaceae</taxon>
        <taxon>Grewioideae</taxon>
        <taxon>Apeibeae</taxon>
        <taxon>Corchorus</taxon>
    </lineage>
</organism>
<dbReference type="AlphaFoldDB" id="A0A1R3G576"/>
<evidence type="ECO:0000313" key="1">
    <source>
        <dbReference type="EMBL" id="OMO53207.1"/>
    </source>
</evidence>
<comment type="caution">
    <text evidence="1">The sequence shown here is derived from an EMBL/GenBank/DDBJ whole genome shotgun (WGS) entry which is preliminary data.</text>
</comment>
<dbReference type="EMBL" id="AWUE01023618">
    <property type="protein sequence ID" value="OMO53207.1"/>
    <property type="molecule type" value="Genomic_DNA"/>
</dbReference>
<sequence length="95" mass="10911">MLGSSLVFFETTPLKPSSQYHPKTLKKLSDLVTSPSNELKVQRAQGRFSVFLLGEKREPEIVECVWEVFGYRRAMEKFSVEDVCVRFFCVGVCGW</sequence>
<evidence type="ECO:0000313" key="2">
    <source>
        <dbReference type="Proteomes" id="UP000187203"/>
    </source>
</evidence>
<reference evidence="2" key="1">
    <citation type="submission" date="2013-09" db="EMBL/GenBank/DDBJ databases">
        <title>Corchorus olitorius genome sequencing.</title>
        <authorList>
            <person name="Alam M."/>
            <person name="Haque M.S."/>
            <person name="Islam M.S."/>
            <person name="Emdad E.M."/>
            <person name="Islam M.M."/>
            <person name="Ahmed B."/>
            <person name="Halim A."/>
            <person name="Hossen Q.M.M."/>
            <person name="Hossain M.Z."/>
            <person name="Ahmed R."/>
            <person name="Khan M.M."/>
            <person name="Islam R."/>
            <person name="Rashid M.M."/>
            <person name="Khan S.A."/>
            <person name="Rahman M.S."/>
            <person name="Alam M."/>
            <person name="Yahiya A.S."/>
            <person name="Khan M.S."/>
            <person name="Azam M.S."/>
            <person name="Haque T."/>
            <person name="Lashkar M.Z.H."/>
            <person name="Akhand A.I."/>
            <person name="Morshed G."/>
            <person name="Roy S."/>
            <person name="Uddin K.S."/>
            <person name="Rabeya T."/>
            <person name="Hossain A.S."/>
            <person name="Chowdhury A."/>
            <person name="Snigdha A.R."/>
            <person name="Mortoza M.S."/>
            <person name="Matin S.A."/>
            <person name="Hoque S.M.E."/>
            <person name="Islam M.K."/>
            <person name="Roy D.K."/>
            <person name="Haider R."/>
            <person name="Moosa M.M."/>
            <person name="Elias S.M."/>
            <person name="Hasan A.M."/>
            <person name="Jahan S."/>
            <person name="Shafiuddin M."/>
            <person name="Mahmood N."/>
            <person name="Shommy N.S."/>
        </authorList>
    </citation>
    <scope>NUCLEOTIDE SEQUENCE [LARGE SCALE GENOMIC DNA]</scope>
    <source>
        <strain evidence="2">cv. O-4</strain>
    </source>
</reference>